<gene>
    <name evidence="1" type="ORF">T4D_15870</name>
</gene>
<dbReference type="AlphaFoldDB" id="A0A0V1FJL7"/>
<evidence type="ECO:0000313" key="1">
    <source>
        <dbReference type="EMBL" id="KRY85475.1"/>
    </source>
</evidence>
<dbReference type="EMBL" id="JYDT01000090">
    <property type="protein sequence ID" value="KRY85475.1"/>
    <property type="molecule type" value="Genomic_DNA"/>
</dbReference>
<name>A0A0V1FJL7_TRIPS</name>
<dbReference type="OrthoDB" id="10391868at2759"/>
<dbReference type="Proteomes" id="UP000054995">
    <property type="component" value="Unassembled WGS sequence"/>
</dbReference>
<sequence>MYFTVRLYYYDNEKEDGTFLTIDDFRNAMYLTTVILLVTNDRQSMLVLMLMLTSWTDSM</sequence>
<keyword evidence="2" id="KW-1185">Reference proteome</keyword>
<accession>A0A0V1FJL7</accession>
<organism evidence="1 2">
    <name type="scientific">Trichinella pseudospiralis</name>
    <name type="common">Parasitic roundworm</name>
    <dbReference type="NCBI Taxonomy" id="6337"/>
    <lineage>
        <taxon>Eukaryota</taxon>
        <taxon>Metazoa</taxon>
        <taxon>Ecdysozoa</taxon>
        <taxon>Nematoda</taxon>
        <taxon>Enoplea</taxon>
        <taxon>Dorylaimia</taxon>
        <taxon>Trichinellida</taxon>
        <taxon>Trichinellidae</taxon>
        <taxon>Trichinella</taxon>
    </lineage>
</organism>
<proteinExistence type="predicted"/>
<evidence type="ECO:0000313" key="2">
    <source>
        <dbReference type="Proteomes" id="UP000054995"/>
    </source>
</evidence>
<reference evidence="1 2" key="1">
    <citation type="submission" date="2015-01" db="EMBL/GenBank/DDBJ databases">
        <title>Evolution of Trichinella species and genotypes.</title>
        <authorList>
            <person name="Korhonen P.K."/>
            <person name="Edoardo P."/>
            <person name="Giuseppe L.R."/>
            <person name="Gasser R.B."/>
        </authorList>
    </citation>
    <scope>NUCLEOTIDE SEQUENCE [LARGE SCALE GENOMIC DNA]</scope>
    <source>
        <strain evidence="1">ISS470</strain>
    </source>
</reference>
<comment type="caution">
    <text evidence="1">The sequence shown here is derived from an EMBL/GenBank/DDBJ whole genome shotgun (WGS) entry which is preliminary data.</text>
</comment>
<protein>
    <submittedName>
        <fullName evidence="1">Uncharacterized protein</fullName>
    </submittedName>
</protein>